<organism evidence="2 3">
    <name type="scientific">Mycobacterium numidiamassiliense</name>
    <dbReference type="NCBI Taxonomy" id="1841861"/>
    <lineage>
        <taxon>Bacteria</taxon>
        <taxon>Bacillati</taxon>
        <taxon>Actinomycetota</taxon>
        <taxon>Actinomycetes</taxon>
        <taxon>Mycobacteriales</taxon>
        <taxon>Mycobacteriaceae</taxon>
        <taxon>Mycobacterium</taxon>
    </lineage>
</organism>
<dbReference type="RefSeq" id="WP_165691606.1">
    <property type="nucleotide sequence ID" value="NZ_FUEZ01000004.1"/>
</dbReference>
<feature type="compositionally biased region" description="Basic and acidic residues" evidence="1">
    <location>
        <begin position="24"/>
        <end position="56"/>
    </location>
</feature>
<feature type="region of interest" description="Disordered" evidence="1">
    <location>
        <begin position="1"/>
        <end position="56"/>
    </location>
</feature>
<evidence type="ECO:0000313" key="3">
    <source>
        <dbReference type="Proteomes" id="UP000240424"/>
    </source>
</evidence>
<evidence type="ECO:0000256" key="1">
    <source>
        <dbReference type="SAM" id="MobiDB-lite"/>
    </source>
</evidence>
<feature type="compositionally biased region" description="Polar residues" evidence="1">
    <location>
        <begin position="1"/>
        <end position="11"/>
    </location>
</feature>
<evidence type="ECO:0000313" key="2">
    <source>
        <dbReference type="EMBL" id="SPM42485.1"/>
    </source>
</evidence>
<dbReference type="EMBL" id="FUEZ01000004">
    <property type="protein sequence ID" value="SPM42485.1"/>
    <property type="molecule type" value="Genomic_DNA"/>
</dbReference>
<protein>
    <submittedName>
        <fullName evidence="2">Uncharacterized protein</fullName>
    </submittedName>
</protein>
<accession>A0A2U3PFL8</accession>
<dbReference type="Proteomes" id="UP000240424">
    <property type="component" value="Unassembled WGS sequence"/>
</dbReference>
<gene>
    <name evidence="2" type="ORF">MNAB215_4705</name>
</gene>
<reference evidence="2 3" key="1">
    <citation type="submission" date="2017-01" db="EMBL/GenBank/DDBJ databases">
        <authorList>
            <consortium name="Urmite Genomes"/>
        </authorList>
    </citation>
    <scope>NUCLEOTIDE SEQUENCE [LARGE SCALE GENOMIC DNA]</scope>
    <source>
        <strain evidence="2 3">AB215</strain>
    </source>
</reference>
<dbReference type="AlphaFoldDB" id="A0A2U3PFL8"/>
<proteinExistence type="predicted"/>
<name>A0A2U3PFL8_9MYCO</name>
<sequence>MTAPDNDSPTRAQDLENIVDELDEKVAREREAEGVPGRRSDRENATRRGSENEPPD</sequence>
<keyword evidence="3" id="KW-1185">Reference proteome</keyword>